<name>A0A0G1AWI7_9BACT</name>
<evidence type="ECO:0000256" key="10">
    <source>
        <dbReference type="RuleBase" id="RU004504"/>
    </source>
</evidence>
<evidence type="ECO:0000256" key="5">
    <source>
        <dbReference type="ARBA" id="ARBA00022723"/>
    </source>
</evidence>
<evidence type="ECO:0000313" key="13">
    <source>
        <dbReference type="Proteomes" id="UP000034135"/>
    </source>
</evidence>
<evidence type="ECO:0000256" key="8">
    <source>
        <dbReference type="ARBA" id="ARBA00023014"/>
    </source>
</evidence>
<evidence type="ECO:0000313" key="12">
    <source>
        <dbReference type="EMBL" id="KKS65309.1"/>
    </source>
</evidence>
<dbReference type="InterPro" id="IPR016454">
    <property type="entry name" value="Cysteine_dSase"/>
</dbReference>
<evidence type="ECO:0000256" key="2">
    <source>
        <dbReference type="ARBA" id="ARBA00006490"/>
    </source>
</evidence>
<keyword evidence="7" id="KW-0408">Iron</keyword>
<sequence>MKKVYLDYAATTQVDIKVFMAMKPYFLQKFGNPSEPHFLGQQARRVVEEVRFKIADFLGAGSDEVIFTGCATESINLAHKGLVESLNSESKVKPHIITSSVEHKAVLETCRHLKNSVKAEVTYLPVDEFGRVKAEDVLNAIRPDTCLVSIMYVNNEVGTIQPIKEIGAIIKKANKDRLNSGLSRIFFHTDATQAIGHLDCNVDYLGVDLLSLTGHKFYAPKGVGVLYVRNETPMQRQQDGGGQEFGIRAGTENVPYIAGLGKAFELLKKRKEVTSRIEILQKKLITGVLKIPNTRLVGHPKERVPHIASFIIEGAEGESVVLYLSDKGIIASSGSACTSGIAGPSHVLTAMGVAPELSHGSVRFSIGKDTKEEDIDYLLKVLPDVVTKLRRMAPR</sequence>
<dbReference type="PROSITE" id="PS00595">
    <property type="entry name" value="AA_TRANSFER_CLASS_5"/>
    <property type="match status" value="1"/>
</dbReference>
<reference evidence="12 13" key="1">
    <citation type="journal article" date="2015" name="Nature">
        <title>rRNA introns, odd ribosomes, and small enigmatic genomes across a large radiation of phyla.</title>
        <authorList>
            <person name="Brown C.T."/>
            <person name="Hug L.A."/>
            <person name="Thomas B.C."/>
            <person name="Sharon I."/>
            <person name="Castelle C.J."/>
            <person name="Singh A."/>
            <person name="Wilkins M.J."/>
            <person name="Williams K.H."/>
            <person name="Banfield J.F."/>
        </authorList>
    </citation>
    <scope>NUCLEOTIDE SEQUENCE [LARGE SCALE GENOMIC DNA]</scope>
</reference>
<dbReference type="SUPFAM" id="SSF53383">
    <property type="entry name" value="PLP-dependent transferases"/>
    <property type="match status" value="1"/>
</dbReference>
<dbReference type="Gene3D" id="3.40.640.10">
    <property type="entry name" value="Type I PLP-dependent aspartate aminotransferase-like (Major domain)"/>
    <property type="match status" value="1"/>
</dbReference>
<comment type="cofactor">
    <cofactor evidence="1 10">
        <name>pyridoxal 5'-phosphate</name>
        <dbReference type="ChEBI" id="CHEBI:597326"/>
    </cofactor>
</comment>
<comment type="similarity">
    <text evidence="2">Belongs to the class-V pyridoxal-phosphate-dependent aminotransferase family. NifS/IscS subfamily.</text>
</comment>
<accession>A0A0G1AWI7</accession>
<dbReference type="EC" id="2.8.1.7" evidence="3"/>
<proteinExistence type="inferred from homology"/>
<dbReference type="Gene3D" id="3.90.1150.10">
    <property type="entry name" value="Aspartate Aminotransferase, domain 1"/>
    <property type="match status" value="1"/>
</dbReference>
<feature type="domain" description="Aminotransferase class V" evidence="11">
    <location>
        <begin position="4"/>
        <end position="378"/>
    </location>
</feature>
<dbReference type="GO" id="GO:0046872">
    <property type="term" value="F:metal ion binding"/>
    <property type="evidence" value="ECO:0007669"/>
    <property type="project" value="UniProtKB-KW"/>
</dbReference>
<dbReference type="InterPro" id="IPR015421">
    <property type="entry name" value="PyrdxlP-dep_Trfase_major"/>
</dbReference>
<comment type="caution">
    <text evidence="12">The sequence shown here is derived from an EMBL/GenBank/DDBJ whole genome shotgun (WGS) entry which is preliminary data.</text>
</comment>
<dbReference type="PATRIC" id="fig|1618420.3.peg.100"/>
<keyword evidence="4" id="KW-0808">Transferase</keyword>
<comment type="catalytic activity">
    <reaction evidence="9">
        <text>(sulfur carrier)-H + L-cysteine = (sulfur carrier)-SH + L-alanine</text>
        <dbReference type="Rhea" id="RHEA:43892"/>
        <dbReference type="Rhea" id="RHEA-COMP:14737"/>
        <dbReference type="Rhea" id="RHEA-COMP:14739"/>
        <dbReference type="ChEBI" id="CHEBI:29917"/>
        <dbReference type="ChEBI" id="CHEBI:35235"/>
        <dbReference type="ChEBI" id="CHEBI:57972"/>
        <dbReference type="ChEBI" id="CHEBI:64428"/>
        <dbReference type="EC" id="2.8.1.7"/>
    </reaction>
</comment>
<dbReference type="PIRSF" id="PIRSF005572">
    <property type="entry name" value="NifS"/>
    <property type="match status" value="1"/>
</dbReference>
<dbReference type="InterPro" id="IPR015424">
    <property type="entry name" value="PyrdxlP-dep_Trfase"/>
</dbReference>
<dbReference type="InterPro" id="IPR020578">
    <property type="entry name" value="Aminotrans_V_PyrdxlP_BS"/>
</dbReference>
<evidence type="ECO:0000256" key="1">
    <source>
        <dbReference type="ARBA" id="ARBA00001933"/>
    </source>
</evidence>
<dbReference type="FunFam" id="3.40.640.10:FF:000084">
    <property type="entry name" value="IscS-like cysteine desulfurase"/>
    <property type="match status" value="1"/>
</dbReference>
<evidence type="ECO:0000256" key="3">
    <source>
        <dbReference type="ARBA" id="ARBA00012239"/>
    </source>
</evidence>
<keyword evidence="8" id="KW-0411">Iron-sulfur</keyword>
<dbReference type="Gene3D" id="1.10.260.50">
    <property type="match status" value="1"/>
</dbReference>
<gene>
    <name evidence="12" type="ORF">UV33_C0006G0004</name>
</gene>
<dbReference type="GO" id="GO:0051536">
    <property type="term" value="F:iron-sulfur cluster binding"/>
    <property type="evidence" value="ECO:0007669"/>
    <property type="project" value="UniProtKB-KW"/>
</dbReference>
<keyword evidence="5" id="KW-0479">Metal-binding</keyword>
<organism evidence="12 13">
    <name type="scientific">Candidatus Daviesbacteria bacterium GW2011_GWA1_42_6</name>
    <dbReference type="NCBI Taxonomy" id="1618420"/>
    <lineage>
        <taxon>Bacteria</taxon>
        <taxon>Candidatus Daviesiibacteriota</taxon>
    </lineage>
</organism>
<dbReference type="EMBL" id="LCEB01000006">
    <property type="protein sequence ID" value="KKS65309.1"/>
    <property type="molecule type" value="Genomic_DNA"/>
</dbReference>
<dbReference type="Pfam" id="PF00266">
    <property type="entry name" value="Aminotran_5"/>
    <property type="match status" value="1"/>
</dbReference>
<keyword evidence="6" id="KW-0663">Pyridoxal phosphate</keyword>
<dbReference type="InterPro" id="IPR015422">
    <property type="entry name" value="PyrdxlP-dep_Trfase_small"/>
</dbReference>
<dbReference type="PANTHER" id="PTHR11601:SF34">
    <property type="entry name" value="CYSTEINE DESULFURASE"/>
    <property type="match status" value="1"/>
</dbReference>
<evidence type="ECO:0000256" key="4">
    <source>
        <dbReference type="ARBA" id="ARBA00022679"/>
    </source>
</evidence>
<dbReference type="AlphaFoldDB" id="A0A0G1AWI7"/>
<dbReference type="InterPro" id="IPR000192">
    <property type="entry name" value="Aminotrans_V_dom"/>
</dbReference>
<dbReference type="PANTHER" id="PTHR11601">
    <property type="entry name" value="CYSTEINE DESULFURYLASE FAMILY MEMBER"/>
    <property type="match status" value="1"/>
</dbReference>
<protein>
    <recommendedName>
        <fullName evidence="3">cysteine desulfurase</fullName>
        <ecNumber evidence="3">2.8.1.7</ecNumber>
    </recommendedName>
</protein>
<dbReference type="Proteomes" id="UP000034135">
    <property type="component" value="Unassembled WGS sequence"/>
</dbReference>
<dbReference type="GO" id="GO:0031071">
    <property type="term" value="F:cysteine desulfurase activity"/>
    <property type="evidence" value="ECO:0007669"/>
    <property type="project" value="UniProtKB-EC"/>
</dbReference>
<evidence type="ECO:0000256" key="6">
    <source>
        <dbReference type="ARBA" id="ARBA00022898"/>
    </source>
</evidence>
<evidence type="ECO:0000256" key="9">
    <source>
        <dbReference type="ARBA" id="ARBA00050776"/>
    </source>
</evidence>
<evidence type="ECO:0000259" key="11">
    <source>
        <dbReference type="Pfam" id="PF00266"/>
    </source>
</evidence>
<evidence type="ECO:0000256" key="7">
    <source>
        <dbReference type="ARBA" id="ARBA00023004"/>
    </source>
</evidence>